<accession>A0A915VJY4</accession>
<evidence type="ECO:0000313" key="2">
    <source>
        <dbReference type="Proteomes" id="UP001060919"/>
    </source>
</evidence>
<dbReference type="AlphaFoldDB" id="A0A915VJY4"/>
<name>A0A915VJY4_9BACT</name>
<keyword evidence="2" id="KW-1185">Reference proteome</keyword>
<protein>
    <submittedName>
        <fullName evidence="1">Uncharacterized protein</fullName>
    </submittedName>
</protein>
<evidence type="ECO:0000313" key="1">
    <source>
        <dbReference type="EMBL" id="BDS09418.1"/>
    </source>
</evidence>
<reference evidence="1" key="1">
    <citation type="submission" date="2022-09" db="EMBL/GenBank/DDBJ databases">
        <title>Aureispira anguillicida sp. nov., isolated from Leptocephalus of Japanese eel Anguilla japonica.</title>
        <authorList>
            <person name="Yuasa K."/>
            <person name="Mekata T."/>
            <person name="Ikunari K."/>
        </authorList>
    </citation>
    <scope>NUCLEOTIDE SEQUENCE</scope>
    <source>
        <strain evidence="1">EL160426</strain>
    </source>
</reference>
<dbReference type="KEGG" id="aup:AsAng_0001160"/>
<dbReference type="EMBL" id="AP026867">
    <property type="protein sequence ID" value="BDS09418.1"/>
    <property type="molecule type" value="Genomic_DNA"/>
</dbReference>
<proteinExistence type="predicted"/>
<gene>
    <name evidence="1" type="ORF">AsAng_0001160</name>
</gene>
<sequence>MIEGAESILLNLVLNYLEAILVIGVGQSNIRGYSLPKWDDMKRRKELLFL</sequence>
<organism evidence="1 2">
    <name type="scientific">Aureispira anguillae</name>
    <dbReference type="NCBI Taxonomy" id="2864201"/>
    <lineage>
        <taxon>Bacteria</taxon>
        <taxon>Pseudomonadati</taxon>
        <taxon>Bacteroidota</taxon>
        <taxon>Saprospiria</taxon>
        <taxon>Saprospirales</taxon>
        <taxon>Saprospiraceae</taxon>
        <taxon>Aureispira</taxon>
    </lineage>
</organism>
<dbReference type="Proteomes" id="UP001060919">
    <property type="component" value="Chromosome"/>
</dbReference>